<dbReference type="InterPro" id="IPR029787">
    <property type="entry name" value="Nucleotide_cyclase"/>
</dbReference>
<dbReference type="EMBL" id="PUHY01000013">
    <property type="protein sequence ID" value="PQO30915.1"/>
    <property type="molecule type" value="Genomic_DNA"/>
</dbReference>
<dbReference type="GO" id="GO:0035556">
    <property type="term" value="P:intracellular signal transduction"/>
    <property type="evidence" value="ECO:0007669"/>
    <property type="project" value="InterPro"/>
</dbReference>
<evidence type="ECO:0000313" key="3">
    <source>
        <dbReference type="Proteomes" id="UP000238322"/>
    </source>
</evidence>
<dbReference type="GO" id="GO:0006171">
    <property type="term" value="P:cAMP biosynthetic process"/>
    <property type="evidence" value="ECO:0007669"/>
    <property type="project" value="TreeGrafter"/>
</dbReference>
<accession>A0A2S8FFH0</accession>
<feature type="domain" description="Guanylate cyclase" evidence="1">
    <location>
        <begin position="331"/>
        <end position="462"/>
    </location>
</feature>
<dbReference type="SUPFAM" id="SSF55073">
    <property type="entry name" value="Nucleotide cyclase"/>
    <property type="match status" value="1"/>
</dbReference>
<dbReference type="AlphaFoldDB" id="A0A2S8FFH0"/>
<dbReference type="Gene3D" id="3.30.70.1230">
    <property type="entry name" value="Nucleotide cyclase"/>
    <property type="match status" value="1"/>
</dbReference>
<dbReference type="OrthoDB" id="9806704at2"/>
<dbReference type="RefSeq" id="WP_105331990.1">
    <property type="nucleotide sequence ID" value="NZ_PUHY01000013.1"/>
</dbReference>
<reference evidence="2 3" key="1">
    <citation type="submission" date="2018-02" db="EMBL/GenBank/DDBJ databases">
        <title>Comparative genomes isolates from brazilian mangrove.</title>
        <authorList>
            <person name="Araujo J.E."/>
            <person name="Taketani R.G."/>
            <person name="Silva M.C.P."/>
            <person name="Loureco M.V."/>
            <person name="Andreote F.D."/>
        </authorList>
    </citation>
    <scope>NUCLEOTIDE SEQUENCE [LARGE SCALE GENOMIC DNA]</scope>
    <source>
        <strain evidence="2 3">Hex-1 MGV</strain>
    </source>
</reference>
<dbReference type="Gene3D" id="2.60.200.20">
    <property type="match status" value="1"/>
</dbReference>
<dbReference type="InterPro" id="IPR001054">
    <property type="entry name" value="A/G_cyclase"/>
</dbReference>
<dbReference type="PROSITE" id="PS50125">
    <property type="entry name" value="GUANYLATE_CYCLASE_2"/>
    <property type="match status" value="1"/>
</dbReference>
<gene>
    <name evidence="2" type="ORF">C5Y83_22185</name>
</gene>
<dbReference type="InterPro" id="IPR050697">
    <property type="entry name" value="Adenylyl/Guanylyl_Cyclase_3/4"/>
</dbReference>
<proteinExistence type="predicted"/>
<dbReference type="PANTHER" id="PTHR43081:SF20">
    <property type="entry name" value="TWO-COMPONENT RESPONSE REGULATOR"/>
    <property type="match status" value="1"/>
</dbReference>
<dbReference type="SUPFAM" id="SSF49879">
    <property type="entry name" value="SMAD/FHA domain"/>
    <property type="match status" value="1"/>
</dbReference>
<dbReference type="CDD" id="cd00060">
    <property type="entry name" value="FHA"/>
    <property type="match status" value="1"/>
</dbReference>
<organism evidence="2 3">
    <name type="scientific">Blastopirellula marina</name>
    <dbReference type="NCBI Taxonomy" id="124"/>
    <lineage>
        <taxon>Bacteria</taxon>
        <taxon>Pseudomonadati</taxon>
        <taxon>Planctomycetota</taxon>
        <taxon>Planctomycetia</taxon>
        <taxon>Pirellulales</taxon>
        <taxon>Pirellulaceae</taxon>
        <taxon>Blastopirellula</taxon>
    </lineage>
</organism>
<sequence>MAELFARDTLSSQRWRRRLVPNQPFIIGRTTLSFPVLWDKQISSKHAQLTWNGSQLEVSQFSEAINPVFFESKPQTSFLVNPGQHFVIGHTEFLVENTEPTLPQPHRSPKTEVTIHPSEIRKASFRKTPGRIELLTEMVSKMTSCNDHEQLVTITLQQLLAGIAHSNDVVLLEQRTRKNNVSYVPIAWDSRDGYSTPGGSSQSLIEHATQSEMCVLHVWPNDPLPHGDDFTRVAGHDWAMCIPLKFQLNSAGALYLSGQRAELEGNLTEVEILQDDIKFAELVGSTFANLSRNLALERRQSQLNQFFTPGLLEGVSTDLESYLSPREADLIVLFCDLRGFSAATEEHFDQLIPYLQQTSETLSIITSAILAQQGVIGDFHGDAVMGFWGWPHDTLQRPLGAIHTAQKIVRALAGDDFLCSDSPPYAGIGIAAGRAVAGMIGSRDQVKVTAFGPPVNLASRIEGLTKPLGVPLLLDENATKRLQQDPTMPPDSFVRLGNYRLAGLRKATQIYTIKSSEITWLSNYDNALVHFESGRWTEAKQQLENVPSQFGPRTALLAVMAQYKGECPDVWDGVIERRTK</sequence>
<dbReference type="PANTHER" id="PTHR43081">
    <property type="entry name" value="ADENYLATE CYCLASE, TERMINAL-DIFFERENTIATION SPECIFIC-RELATED"/>
    <property type="match status" value="1"/>
</dbReference>
<dbReference type="GO" id="GO:0004016">
    <property type="term" value="F:adenylate cyclase activity"/>
    <property type="evidence" value="ECO:0007669"/>
    <property type="project" value="UniProtKB-ARBA"/>
</dbReference>
<evidence type="ECO:0000259" key="1">
    <source>
        <dbReference type="PROSITE" id="PS50125"/>
    </source>
</evidence>
<dbReference type="CDD" id="cd07302">
    <property type="entry name" value="CHD"/>
    <property type="match status" value="1"/>
</dbReference>
<dbReference type="InterPro" id="IPR008984">
    <property type="entry name" value="SMAD_FHA_dom_sf"/>
</dbReference>
<name>A0A2S8FFH0_9BACT</name>
<comment type="caution">
    <text evidence="2">The sequence shown here is derived from an EMBL/GenBank/DDBJ whole genome shotgun (WGS) entry which is preliminary data.</text>
</comment>
<evidence type="ECO:0000313" key="2">
    <source>
        <dbReference type="EMBL" id="PQO30915.1"/>
    </source>
</evidence>
<protein>
    <recommendedName>
        <fullName evidence="1">Guanylate cyclase domain-containing protein</fullName>
    </recommendedName>
</protein>
<dbReference type="Proteomes" id="UP000238322">
    <property type="component" value="Unassembled WGS sequence"/>
</dbReference>